<dbReference type="HOGENOM" id="CLU_819189_0_0_1"/>
<feature type="transmembrane region" description="Helical" evidence="1">
    <location>
        <begin position="148"/>
        <end position="172"/>
    </location>
</feature>
<sequence>MMSTPEEQLQLLYTVLYQLRALNYVTLSCVAFLVYDILTNLDKEVHYIWRYYHNTDETRVSWRRRLRRALVQVLFIFGRYYALLYLVGYFAVYNRQGLSIPVCKGFYYYTVLAGQILYTTLVNVILVMRLNVLYQIFHGIEGLQKYQFFLGTVVVVEFLIELAVGISASTWIQENVVEPPAGIPWPGCIMDKKPNLALTLPGWIVASLVATTLFGLTLHLLFSSMRWRPRSLRDFTISNMREEIRNIQPATLMLIGDGVLFYIPMFAVLIVSSVIASIYRTYLSEITTPVIMALYSFCSSRFIIHTRETVSQQAYRRQVEELSLVSLSRVHR</sequence>
<feature type="transmembrane region" description="Helical" evidence="1">
    <location>
        <begin position="259"/>
        <end position="280"/>
    </location>
</feature>
<accession>A0A0C9YD30</accession>
<reference evidence="3 4" key="1">
    <citation type="submission" date="2014-04" db="EMBL/GenBank/DDBJ databases">
        <authorList>
            <consortium name="DOE Joint Genome Institute"/>
            <person name="Kuo A."/>
            <person name="Kohler A."/>
            <person name="Costa M.D."/>
            <person name="Nagy L.G."/>
            <person name="Floudas D."/>
            <person name="Copeland A."/>
            <person name="Barry K.W."/>
            <person name="Cichocki N."/>
            <person name="Veneault-Fourrey C."/>
            <person name="LaButti K."/>
            <person name="Lindquist E.A."/>
            <person name="Lipzen A."/>
            <person name="Lundell T."/>
            <person name="Morin E."/>
            <person name="Murat C."/>
            <person name="Sun H."/>
            <person name="Tunlid A."/>
            <person name="Henrissat B."/>
            <person name="Grigoriev I.V."/>
            <person name="Hibbett D.S."/>
            <person name="Martin F."/>
            <person name="Nordberg H.P."/>
            <person name="Cantor M.N."/>
            <person name="Hua S.X."/>
        </authorList>
    </citation>
    <scope>NUCLEOTIDE SEQUENCE [LARGE SCALE GENOMIC DNA]</scope>
    <source>
        <strain evidence="3 4">441</strain>
    </source>
</reference>
<feature type="transmembrane region" description="Helical" evidence="1">
    <location>
        <begin position="69"/>
        <end position="94"/>
    </location>
</feature>
<evidence type="ECO:0000256" key="1">
    <source>
        <dbReference type="SAM" id="Phobius"/>
    </source>
</evidence>
<gene>
    <name evidence="3" type="ORF">PISMIDRAFT_687840</name>
</gene>
<feature type="transmembrane region" description="Helical" evidence="1">
    <location>
        <begin position="200"/>
        <end position="222"/>
    </location>
</feature>
<evidence type="ECO:0000313" key="4">
    <source>
        <dbReference type="Proteomes" id="UP000054018"/>
    </source>
</evidence>
<feature type="transmembrane region" description="Helical" evidence="1">
    <location>
        <begin position="286"/>
        <end position="304"/>
    </location>
</feature>
<evidence type="ECO:0000259" key="2">
    <source>
        <dbReference type="Pfam" id="PF20151"/>
    </source>
</evidence>
<keyword evidence="1" id="KW-0812">Transmembrane</keyword>
<protein>
    <recommendedName>
        <fullName evidence="2">DUF6533 domain-containing protein</fullName>
    </recommendedName>
</protein>
<name>A0A0C9YD30_9AGAM</name>
<proteinExistence type="predicted"/>
<reference evidence="4" key="2">
    <citation type="submission" date="2015-01" db="EMBL/GenBank/DDBJ databases">
        <title>Evolutionary Origins and Diversification of the Mycorrhizal Mutualists.</title>
        <authorList>
            <consortium name="DOE Joint Genome Institute"/>
            <consortium name="Mycorrhizal Genomics Consortium"/>
            <person name="Kohler A."/>
            <person name="Kuo A."/>
            <person name="Nagy L.G."/>
            <person name="Floudas D."/>
            <person name="Copeland A."/>
            <person name="Barry K.W."/>
            <person name="Cichocki N."/>
            <person name="Veneault-Fourrey C."/>
            <person name="LaButti K."/>
            <person name="Lindquist E.A."/>
            <person name="Lipzen A."/>
            <person name="Lundell T."/>
            <person name="Morin E."/>
            <person name="Murat C."/>
            <person name="Riley R."/>
            <person name="Ohm R."/>
            <person name="Sun H."/>
            <person name="Tunlid A."/>
            <person name="Henrissat B."/>
            <person name="Grigoriev I.V."/>
            <person name="Hibbett D.S."/>
            <person name="Martin F."/>
        </authorList>
    </citation>
    <scope>NUCLEOTIDE SEQUENCE [LARGE SCALE GENOMIC DNA]</scope>
    <source>
        <strain evidence="4">441</strain>
    </source>
</reference>
<organism evidence="3 4">
    <name type="scientific">Pisolithus microcarpus 441</name>
    <dbReference type="NCBI Taxonomy" id="765257"/>
    <lineage>
        <taxon>Eukaryota</taxon>
        <taxon>Fungi</taxon>
        <taxon>Dikarya</taxon>
        <taxon>Basidiomycota</taxon>
        <taxon>Agaricomycotina</taxon>
        <taxon>Agaricomycetes</taxon>
        <taxon>Agaricomycetidae</taxon>
        <taxon>Boletales</taxon>
        <taxon>Sclerodermatineae</taxon>
        <taxon>Pisolithaceae</taxon>
        <taxon>Pisolithus</taxon>
    </lineage>
</organism>
<keyword evidence="4" id="KW-1185">Reference proteome</keyword>
<feature type="transmembrane region" description="Helical" evidence="1">
    <location>
        <begin position="106"/>
        <end position="127"/>
    </location>
</feature>
<dbReference type="Pfam" id="PF20151">
    <property type="entry name" value="DUF6533"/>
    <property type="match status" value="1"/>
</dbReference>
<dbReference type="InterPro" id="IPR045340">
    <property type="entry name" value="DUF6533"/>
</dbReference>
<dbReference type="EMBL" id="KN833931">
    <property type="protein sequence ID" value="KIK14586.1"/>
    <property type="molecule type" value="Genomic_DNA"/>
</dbReference>
<keyword evidence="1" id="KW-0472">Membrane</keyword>
<feature type="domain" description="DUF6533" evidence="2">
    <location>
        <begin position="24"/>
        <end position="84"/>
    </location>
</feature>
<dbReference type="Proteomes" id="UP000054018">
    <property type="component" value="Unassembled WGS sequence"/>
</dbReference>
<evidence type="ECO:0000313" key="3">
    <source>
        <dbReference type="EMBL" id="KIK14586.1"/>
    </source>
</evidence>
<dbReference type="OrthoDB" id="2668493at2759"/>
<feature type="transmembrane region" description="Helical" evidence="1">
    <location>
        <begin position="20"/>
        <end position="38"/>
    </location>
</feature>
<dbReference type="AlphaFoldDB" id="A0A0C9YD30"/>
<keyword evidence="1" id="KW-1133">Transmembrane helix</keyword>